<comment type="cofactor">
    <cofactor evidence="1 7">
        <name>pyridoxal 5'-phosphate</name>
        <dbReference type="ChEBI" id="CHEBI:597326"/>
    </cofactor>
</comment>
<keyword evidence="3 6" id="KW-0663">Pyridoxal phosphate</keyword>
<dbReference type="FunFam" id="3.40.640.10:FF:000046">
    <property type="entry name" value="Cystathionine gamma-lyase"/>
    <property type="match status" value="1"/>
</dbReference>
<dbReference type="InterPro" id="IPR015424">
    <property type="entry name" value="PyrdxlP-dep_Trfase"/>
</dbReference>
<evidence type="ECO:0000256" key="5">
    <source>
        <dbReference type="ARBA" id="ARBA00047517"/>
    </source>
</evidence>
<dbReference type="EMBL" id="CP000749">
    <property type="protein sequence ID" value="ABR72833.1"/>
    <property type="molecule type" value="Genomic_DNA"/>
</dbReference>
<comment type="catalytic activity">
    <reaction evidence="5">
        <text>L,L-cystathionine + H2O = L-homocysteine + pyruvate + NH4(+)</text>
        <dbReference type="Rhea" id="RHEA:13965"/>
        <dbReference type="ChEBI" id="CHEBI:15361"/>
        <dbReference type="ChEBI" id="CHEBI:15377"/>
        <dbReference type="ChEBI" id="CHEBI:28938"/>
        <dbReference type="ChEBI" id="CHEBI:58161"/>
        <dbReference type="ChEBI" id="CHEBI:58199"/>
    </reaction>
</comment>
<dbReference type="STRING" id="400668.Mmwyl1_3936"/>
<comment type="similarity">
    <text evidence="2 7">Belongs to the trans-sulfuration enzymes family.</text>
</comment>
<evidence type="ECO:0000256" key="6">
    <source>
        <dbReference type="PIRSR" id="PIRSR001434-2"/>
    </source>
</evidence>
<dbReference type="AlphaFoldDB" id="A6W2A4"/>
<dbReference type="NCBIfam" id="TIGR01324">
    <property type="entry name" value="cysta_beta_ly_B"/>
    <property type="match status" value="1"/>
</dbReference>
<dbReference type="SUPFAM" id="SSF53383">
    <property type="entry name" value="PLP-dependent transferases"/>
    <property type="match status" value="1"/>
</dbReference>
<protein>
    <submittedName>
        <fullName evidence="8">Cystathionine beta-lyase</fullName>
        <ecNumber evidence="8">4.4.1.8</ecNumber>
    </submittedName>
</protein>
<organism evidence="8">
    <name type="scientific">Marinomonas sp. (strain MWYL1)</name>
    <dbReference type="NCBI Taxonomy" id="400668"/>
    <lineage>
        <taxon>Bacteria</taxon>
        <taxon>Pseudomonadati</taxon>
        <taxon>Pseudomonadota</taxon>
        <taxon>Gammaproteobacteria</taxon>
        <taxon>Oceanospirillales</taxon>
        <taxon>Oceanospirillaceae</taxon>
        <taxon>Marinomonas</taxon>
    </lineage>
</organism>
<dbReference type="EC" id="4.4.1.8" evidence="8"/>
<name>A6W2A4_MARMS</name>
<gene>
    <name evidence="8" type="ordered locus">Mmwyl1_3936</name>
</gene>
<dbReference type="InterPro" id="IPR006233">
    <property type="entry name" value="Cys_b_lyase_bac"/>
</dbReference>
<dbReference type="InterPro" id="IPR015421">
    <property type="entry name" value="PyrdxlP-dep_Trfase_major"/>
</dbReference>
<dbReference type="Gene3D" id="3.40.640.10">
    <property type="entry name" value="Type I PLP-dependent aspartate aminotransferase-like (Major domain)"/>
    <property type="match status" value="1"/>
</dbReference>
<dbReference type="Pfam" id="PF01053">
    <property type="entry name" value="Cys_Met_Meta_PP"/>
    <property type="match status" value="1"/>
</dbReference>
<dbReference type="KEGG" id="mmw:Mmwyl1_3936"/>
<feature type="modified residue" description="N6-(pyridoxal phosphate)lysine" evidence="6">
    <location>
        <position position="208"/>
    </location>
</feature>
<reference evidence="8" key="1">
    <citation type="submission" date="2007-06" db="EMBL/GenBank/DDBJ databases">
        <title>Complete sequence of Marinomonas sp. MWYL1.</title>
        <authorList>
            <consortium name="US DOE Joint Genome Institute"/>
            <person name="Copeland A."/>
            <person name="Lucas S."/>
            <person name="Lapidus A."/>
            <person name="Barry K."/>
            <person name="Glavina del Rio T."/>
            <person name="Dalin E."/>
            <person name="Tice H."/>
            <person name="Pitluck S."/>
            <person name="Kiss H."/>
            <person name="Brettin T."/>
            <person name="Bruce D."/>
            <person name="Detter J.C."/>
            <person name="Han C."/>
            <person name="Schmutz J."/>
            <person name="Larimer F."/>
            <person name="Land M."/>
            <person name="Hauser L."/>
            <person name="Kyrpides N."/>
            <person name="Kim E."/>
            <person name="Johnston A.W.B."/>
            <person name="Todd J.D."/>
            <person name="Rogers R."/>
            <person name="Wexler M."/>
            <person name="Bond P.L."/>
            <person name="Li Y."/>
            <person name="Richardson P."/>
        </authorList>
    </citation>
    <scope>NUCLEOTIDE SEQUENCE [LARGE SCALE GENOMIC DNA]</scope>
    <source>
        <strain evidence="8">MWYL1</strain>
    </source>
</reference>
<dbReference type="eggNOG" id="COG0626">
    <property type="taxonomic scope" value="Bacteria"/>
</dbReference>
<dbReference type="InterPro" id="IPR000277">
    <property type="entry name" value="Cys/Met-Metab_PyrdxlP-dep_enz"/>
</dbReference>
<dbReference type="InterPro" id="IPR015422">
    <property type="entry name" value="PyrdxlP-dep_Trfase_small"/>
</dbReference>
<evidence type="ECO:0000256" key="2">
    <source>
        <dbReference type="ARBA" id="ARBA00009077"/>
    </source>
</evidence>
<dbReference type="GO" id="GO:0019346">
    <property type="term" value="P:transsulfuration"/>
    <property type="evidence" value="ECO:0007669"/>
    <property type="project" value="InterPro"/>
</dbReference>
<dbReference type="PANTHER" id="PTHR43500:SF1">
    <property type="entry name" value="CYSTATHIONINE BETA-LYASE-RELATED"/>
    <property type="match status" value="1"/>
</dbReference>
<evidence type="ECO:0000256" key="4">
    <source>
        <dbReference type="ARBA" id="ARBA00023239"/>
    </source>
</evidence>
<dbReference type="Gene3D" id="3.90.1150.10">
    <property type="entry name" value="Aspartate Aminotransferase, domain 1"/>
    <property type="match status" value="1"/>
</dbReference>
<dbReference type="PIRSF" id="PIRSF001434">
    <property type="entry name" value="CGS"/>
    <property type="match status" value="1"/>
</dbReference>
<evidence type="ECO:0000256" key="3">
    <source>
        <dbReference type="ARBA" id="ARBA00022898"/>
    </source>
</evidence>
<evidence type="ECO:0000256" key="1">
    <source>
        <dbReference type="ARBA" id="ARBA00001933"/>
    </source>
</evidence>
<dbReference type="HOGENOM" id="CLU_018986_5_1_6"/>
<sequence length="388" mass="43013">MNKNMHRSTKLLHYGRTLSPGTANPPIVRASTILHDTVAAYKDTKIRRENDDSVLSYGRRGTTTAHELAAAINDLEGGDGCFLFPTGIAAIAGAISAYVGAGDHLLVVDTIFSATRTYCEKQLTRNGVEIEYFPWNTTDISPYLKSNTKVVMIESPASQTYEVMDLPKLCESAHEHDLIVIADNTYGSSWLYQPLELGCDVSVIAGTKYLGGHADVMMGAAVVKKHAMNPLRSLVHITGQTLSPDEAYACLRGMRTLDLRLQRHGENSLAVAKWLLQRAEVKSILHPGLQDHPGYKIWQRDAIGCNGLLSVEFNENIDVEKLLDNLRLFSIGTSWGGFESLALPIDPQKERIFNNEFTSYNMVRFHIGIEHIDDILADFSSAFFIIKE</sequence>
<dbReference type="PANTHER" id="PTHR43500">
    <property type="entry name" value="CYSTATHIONINE BETA-LYASE-RELATED"/>
    <property type="match status" value="1"/>
</dbReference>
<keyword evidence="4 8" id="KW-0456">Lyase</keyword>
<dbReference type="GO" id="GO:0019450">
    <property type="term" value="P:L-cysteine catabolic process to pyruvate"/>
    <property type="evidence" value="ECO:0007669"/>
    <property type="project" value="TreeGrafter"/>
</dbReference>
<proteinExistence type="inferred from homology"/>
<evidence type="ECO:0000313" key="8">
    <source>
        <dbReference type="EMBL" id="ABR72833.1"/>
    </source>
</evidence>
<dbReference type="GO" id="GO:0047804">
    <property type="term" value="F:cysteine-S-conjugate beta-lyase activity"/>
    <property type="evidence" value="ECO:0007669"/>
    <property type="project" value="InterPro"/>
</dbReference>
<dbReference type="GO" id="GO:0030170">
    <property type="term" value="F:pyridoxal phosphate binding"/>
    <property type="evidence" value="ECO:0007669"/>
    <property type="project" value="InterPro"/>
</dbReference>
<accession>A6W2A4</accession>
<evidence type="ECO:0000256" key="7">
    <source>
        <dbReference type="RuleBase" id="RU362118"/>
    </source>
</evidence>